<dbReference type="PATRIC" id="fig|1476583.3.peg.3123"/>
<dbReference type="Proteomes" id="UP000020492">
    <property type="component" value="Unassembled WGS sequence"/>
</dbReference>
<organism evidence="3 4">
    <name type="scientific">Deinococcus phoenicis</name>
    <dbReference type="NCBI Taxonomy" id="1476583"/>
    <lineage>
        <taxon>Bacteria</taxon>
        <taxon>Thermotogati</taxon>
        <taxon>Deinococcota</taxon>
        <taxon>Deinococci</taxon>
        <taxon>Deinococcales</taxon>
        <taxon>Deinococcaceae</taxon>
        <taxon>Deinococcus</taxon>
    </lineage>
</organism>
<protein>
    <submittedName>
        <fullName evidence="3">Alpha/beta hydrolase fold-3</fullName>
    </submittedName>
</protein>
<keyword evidence="4" id="KW-1185">Reference proteome</keyword>
<dbReference type="AlphaFoldDB" id="A0A016QMA0"/>
<comment type="caution">
    <text evidence="3">The sequence shown here is derived from an EMBL/GenBank/DDBJ whole genome shotgun (WGS) entry which is preliminary data.</text>
</comment>
<dbReference type="eggNOG" id="COG0657">
    <property type="taxonomic scope" value="Bacteria"/>
</dbReference>
<evidence type="ECO:0000313" key="4">
    <source>
        <dbReference type="Proteomes" id="UP000020492"/>
    </source>
</evidence>
<dbReference type="OrthoDB" id="9815425at2"/>
<dbReference type="InterPro" id="IPR049492">
    <property type="entry name" value="BD-FAE-like_dom"/>
</dbReference>
<evidence type="ECO:0000313" key="3">
    <source>
        <dbReference type="EMBL" id="EYB66909.1"/>
    </source>
</evidence>
<dbReference type="Gene3D" id="3.40.50.1820">
    <property type="entry name" value="alpha/beta hydrolase"/>
    <property type="match status" value="1"/>
</dbReference>
<dbReference type="InterPro" id="IPR029058">
    <property type="entry name" value="AB_hydrolase_fold"/>
</dbReference>
<dbReference type="EMBL" id="JHAC01000061">
    <property type="protein sequence ID" value="EYB66909.1"/>
    <property type="molecule type" value="Genomic_DNA"/>
</dbReference>
<sequence length="299" mass="32126">MSRFLSDRRAFPPRLGLLALGGLALGLTLTSCSGVDAQDALNRAISTRGLTVVTDQPYGPDARNRIDVYAPADARNAPVVLFVHGGSWQGGDKVGHKFVGESLARAGYVTGVMNYRLAPQNRYPAYVQDTAAALRWLRDHAKSLGGNPDDLFVTGHSAGAFNAVEAVDNARWLREAGVPISAVRGVIGIAGPYSYDFRQFQSRVAFPEGSTPDEVMPDRHVRPDAPPHLLLVAANDTTVHPQNALNMEAALKKAGVPVTRTVLPRVNHITIAAALARPLTFLGGTRQAVIDFIEAHRLK</sequence>
<dbReference type="InterPro" id="IPR050300">
    <property type="entry name" value="GDXG_lipolytic_enzyme"/>
</dbReference>
<keyword evidence="1 3" id="KW-0378">Hydrolase</keyword>
<proteinExistence type="predicted"/>
<gene>
    <name evidence="3" type="ORF">DEIPH_ctg064orf0084</name>
</gene>
<evidence type="ECO:0000256" key="1">
    <source>
        <dbReference type="ARBA" id="ARBA00022801"/>
    </source>
</evidence>
<dbReference type="PANTHER" id="PTHR48081:SF9">
    <property type="entry name" value="CARBOXYLESTERASE"/>
    <property type="match status" value="1"/>
</dbReference>
<dbReference type="RefSeq" id="WP_034359845.1">
    <property type="nucleotide sequence ID" value="NZ_JHAC01000061.1"/>
</dbReference>
<feature type="domain" description="BD-FAE-like" evidence="2">
    <location>
        <begin position="66"/>
        <end position="163"/>
    </location>
</feature>
<name>A0A016QMA0_9DEIO</name>
<dbReference type="Pfam" id="PF20434">
    <property type="entry name" value="BD-FAE"/>
    <property type="match status" value="1"/>
</dbReference>
<dbReference type="SUPFAM" id="SSF53474">
    <property type="entry name" value="alpha/beta-Hydrolases"/>
    <property type="match status" value="1"/>
</dbReference>
<accession>A0A016QMA0</accession>
<reference evidence="3 4" key="1">
    <citation type="submission" date="2014-03" db="EMBL/GenBank/DDBJ databases">
        <title>Draft genome sequence of Deinococcus phoenicis 1P10ME.</title>
        <authorList>
            <person name="Stepanov V.G."/>
            <person name="Vaishampayan P."/>
            <person name="Venkateswaran K."/>
            <person name="Fox G.E."/>
        </authorList>
    </citation>
    <scope>NUCLEOTIDE SEQUENCE [LARGE SCALE GENOMIC DNA]</scope>
    <source>
        <strain evidence="3 4">1P10ME</strain>
    </source>
</reference>
<evidence type="ECO:0000259" key="2">
    <source>
        <dbReference type="Pfam" id="PF20434"/>
    </source>
</evidence>
<dbReference type="GO" id="GO:0016787">
    <property type="term" value="F:hydrolase activity"/>
    <property type="evidence" value="ECO:0007669"/>
    <property type="project" value="UniProtKB-KW"/>
</dbReference>
<dbReference type="STRING" id="1476583.DEIPH_ctg064orf0084"/>
<dbReference type="PROSITE" id="PS51257">
    <property type="entry name" value="PROKAR_LIPOPROTEIN"/>
    <property type="match status" value="1"/>
</dbReference>
<dbReference type="PANTHER" id="PTHR48081">
    <property type="entry name" value="AB HYDROLASE SUPERFAMILY PROTEIN C4A8.06C"/>
    <property type="match status" value="1"/>
</dbReference>